<dbReference type="Pfam" id="PF10706">
    <property type="entry name" value="Aminoglyc_resit"/>
    <property type="match status" value="1"/>
</dbReference>
<evidence type="ECO:0008006" key="3">
    <source>
        <dbReference type="Google" id="ProtNLM"/>
    </source>
</evidence>
<gene>
    <name evidence="1" type="ORF">Dalu01_01523</name>
</gene>
<accession>A0ABP9XF01</accession>
<dbReference type="InterPro" id="IPR019646">
    <property type="entry name" value="Aminoglyc_AdlTrfase"/>
</dbReference>
<dbReference type="Proteomes" id="UP001404956">
    <property type="component" value="Unassembled WGS sequence"/>
</dbReference>
<sequence>MLCWGPMPDLSAAQKALLQTLGSSLERGRSSGVFHLAVGGPGSVPALTDLDVPELHLDLLPDPVTEEQRAVLTRLGYLREAGEEERWSHPGGWRLVLPDSGSGWRAEQAALRALLLEDAQAAARYRRVFRASGRGAADQALQADATAHHVRTVGFRPARFVADTLQPLGLPWMFAGGLALDLHLGRLARPHDDLDVVLPRAAQLQVRDELSARGWRLDACREGAYHAWSEPLLAPWHQAHARHPDLPDVLLLDLLLTDLEDDLWRYRRDPRVTLPLAAAHRVSPDGLPYLAPEAALLFKSGSAGRQPRGKDQRDFERLRPTLTAEARAWLAQALRLTAPEHPWLVALA</sequence>
<proteinExistence type="predicted"/>
<reference evidence="1 2" key="1">
    <citation type="submission" date="2024-02" db="EMBL/GenBank/DDBJ databases">
        <title>Deinococcus aluminii NBRC 112889.</title>
        <authorList>
            <person name="Ichikawa N."/>
            <person name="Katano-Makiyama Y."/>
            <person name="Hidaka K."/>
        </authorList>
    </citation>
    <scope>NUCLEOTIDE SEQUENCE [LARGE SCALE GENOMIC DNA]</scope>
    <source>
        <strain evidence="1 2">NBRC 112889</strain>
    </source>
</reference>
<comment type="caution">
    <text evidence="1">The sequence shown here is derived from an EMBL/GenBank/DDBJ whole genome shotgun (WGS) entry which is preliminary data.</text>
</comment>
<name>A0ABP9XF01_9DEIO</name>
<evidence type="ECO:0000313" key="1">
    <source>
        <dbReference type="EMBL" id="GAA5533125.1"/>
    </source>
</evidence>
<dbReference type="Gene3D" id="3.30.460.40">
    <property type="match status" value="1"/>
</dbReference>
<protein>
    <recommendedName>
        <fullName evidence="3">Nucleotidyltransferase family protein</fullName>
    </recommendedName>
</protein>
<evidence type="ECO:0000313" key="2">
    <source>
        <dbReference type="Proteomes" id="UP001404956"/>
    </source>
</evidence>
<dbReference type="EMBL" id="BAABRV010000003">
    <property type="protein sequence ID" value="GAA5533125.1"/>
    <property type="molecule type" value="Genomic_DNA"/>
</dbReference>
<keyword evidence="2" id="KW-1185">Reference proteome</keyword>
<organism evidence="1 2">
    <name type="scientific">Deinococcus aluminii</name>
    <dbReference type="NCBI Taxonomy" id="1656885"/>
    <lineage>
        <taxon>Bacteria</taxon>
        <taxon>Thermotogati</taxon>
        <taxon>Deinococcota</taxon>
        <taxon>Deinococci</taxon>
        <taxon>Deinococcales</taxon>
        <taxon>Deinococcaceae</taxon>
        <taxon>Deinococcus</taxon>
    </lineage>
</organism>